<keyword evidence="9" id="KW-1185">Reference proteome</keyword>
<evidence type="ECO:0000256" key="4">
    <source>
        <dbReference type="RuleBase" id="RU003357"/>
    </source>
</evidence>
<gene>
    <name evidence="8" type="ORF">D1223_12915</name>
</gene>
<dbReference type="RefSeq" id="WP_119376828.1">
    <property type="nucleotide sequence ID" value="NZ_QWFX01000013.1"/>
</dbReference>
<keyword evidence="2 4" id="KW-0472">Membrane</keyword>
<dbReference type="OrthoDB" id="9768470at2"/>
<reference evidence="8 9" key="1">
    <citation type="submission" date="2018-08" db="EMBL/GenBank/DDBJ databases">
        <title>Henriciella mobilis sp. nov., isolated from seawater.</title>
        <authorList>
            <person name="Cheng H."/>
            <person name="Wu Y.-H."/>
            <person name="Xu X.-W."/>
            <person name="Guo L.-L."/>
        </authorList>
    </citation>
    <scope>NUCLEOTIDE SEQUENCE [LARGE SCALE GENOMIC DNA]</scope>
    <source>
        <strain evidence="8 9">JN25</strain>
    </source>
</reference>
<keyword evidence="4" id="KW-0798">TonB box</keyword>
<dbReference type="Gene3D" id="2.170.130.10">
    <property type="entry name" value="TonB-dependent receptor, plug domain"/>
    <property type="match status" value="1"/>
</dbReference>
<name>A0A399RC83_9PROT</name>
<comment type="subcellular location">
    <subcellularLocation>
        <location evidence="1 4">Cell outer membrane</location>
    </subcellularLocation>
</comment>
<dbReference type="PANTHER" id="PTHR40980">
    <property type="entry name" value="PLUG DOMAIN-CONTAINING PROTEIN"/>
    <property type="match status" value="1"/>
</dbReference>
<feature type="chain" id="PRO_5017360072" evidence="5">
    <location>
        <begin position="26"/>
        <end position="890"/>
    </location>
</feature>
<dbReference type="InterPro" id="IPR000531">
    <property type="entry name" value="Beta-barrel_TonB"/>
</dbReference>
<keyword evidence="8" id="KW-0675">Receptor</keyword>
<evidence type="ECO:0000256" key="5">
    <source>
        <dbReference type="SAM" id="SignalP"/>
    </source>
</evidence>
<feature type="domain" description="TonB-dependent receptor plug" evidence="7">
    <location>
        <begin position="53"/>
        <end position="148"/>
    </location>
</feature>
<keyword evidence="5" id="KW-0732">Signal</keyword>
<dbReference type="EMBL" id="QWFX01000013">
    <property type="protein sequence ID" value="RIJ28293.1"/>
    <property type="molecule type" value="Genomic_DNA"/>
</dbReference>
<feature type="domain" description="TonB-dependent receptor-like beta-barrel" evidence="6">
    <location>
        <begin position="390"/>
        <end position="793"/>
    </location>
</feature>
<evidence type="ECO:0000313" key="8">
    <source>
        <dbReference type="EMBL" id="RIJ28293.1"/>
    </source>
</evidence>
<protein>
    <submittedName>
        <fullName evidence="8">TonB-dependent receptor</fullName>
    </submittedName>
</protein>
<sequence>MLKPSTYFRLALLTGASLVCMSSLAVSQETEESQEELRQQSVVVRGQFIPDEKRSTSEVSSLIDASDFQVSGDTDAAAALARVAGISTADNRFVYVRGLNERYSSATLNGSPLPSPEPLRRVAPLDLFPTSVLRSILVQKTFSPNLPGEFGGGLVDIRTKTVPDEAFFEMSASVSGNTQTTFQDGLLYDGGDLDFLGFSDNTRTMPDIPETGVDANFARSLTNNSGLLIIQEGIVPANIGLSATGGQRYDINQDISMGLLGAVSYSNDWTTKEGTRGFADNNGDGLSARFENELYSTENSVGLNGFATVGFDLFDNHEIRGTALIARSSDKRARTVQGIDFDDNFERDDNIEWFERQLWTTQISGEHFFPSLMDLKVEWRASYSEALRDAPYQFSILYQDSGNGLQTLANSADTTFTFSRIDDDSTDLGIDLELPLERGSDCYLFCETDLKAGYAYVENDRSATSRIFAIEGVPVSSTRIDYLFANLFATDQLGASSIGGATFPEKYIATLEVDALYAGFDTQITPFLRGAIGARYERAIEAVDTMSIGADPALNYVEACVDREPDGSCDYEYDILPAATITWNPFDDLQVRGGYSETVTRPQFRELAPTEFLNTETDVNFLGNPFLINASIKNYDVRAEYYFGRDQFITFGLFYKDMERPIEEINQRTGDTPKTTFINVPSAELYGLEVEYEQILPLFDVLGLDFFRDRDLTVKANYTWSDSEVTAGRSPSDLGLTTAQFCAQYADECVVTNQTPLNPEPFLLPAAGLIEGGRRLQGQSEHLFNLQLVYTDEMKGTEANLLVNYASERIRSGEALALNIPAILEEPPISLDFVLNQAFELAGGDYEFSFKVQNLLGDEYEAYQVRGGDRVDVDVYDIGTSISFGLKRRF</sequence>
<proteinExistence type="inferred from homology"/>
<dbReference type="AlphaFoldDB" id="A0A399RC83"/>
<accession>A0A399RC83</accession>
<evidence type="ECO:0000259" key="7">
    <source>
        <dbReference type="Pfam" id="PF07715"/>
    </source>
</evidence>
<dbReference type="GO" id="GO:0009279">
    <property type="term" value="C:cell outer membrane"/>
    <property type="evidence" value="ECO:0007669"/>
    <property type="project" value="UniProtKB-SubCell"/>
</dbReference>
<dbReference type="InterPro" id="IPR012910">
    <property type="entry name" value="Plug_dom"/>
</dbReference>
<keyword evidence="3" id="KW-0998">Cell outer membrane</keyword>
<dbReference type="Proteomes" id="UP000266385">
    <property type="component" value="Unassembled WGS sequence"/>
</dbReference>
<evidence type="ECO:0000256" key="1">
    <source>
        <dbReference type="ARBA" id="ARBA00004442"/>
    </source>
</evidence>
<evidence type="ECO:0000259" key="6">
    <source>
        <dbReference type="Pfam" id="PF00593"/>
    </source>
</evidence>
<dbReference type="SUPFAM" id="SSF56935">
    <property type="entry name" value="Porins"/>
    <property type="match status" value="1"/>
</dbReference>
<dbReference type="InterPro" id="IPR036942">
    <property type="entry name" value="Beta-barrel_TonB_sf"/>
</dbReference>
<organism evidence="8 9">
    <name type="scientific">Henriciella mobilis</name>
    <dbReference type="NCBI Taxonomy" id="2305467"/>
    <lineage>
        <taxon>Bacteria</taxon>
        <taxon>Pseudomonadati</taxon>
        <taxon>Pseudomonadota</taxon>
        <taxon>Alphaproteobacteria</taxon>
        <taxon>Hyphomonadales</taxon>
        <taxon>Hyphomonadaceae</taxon>
        <taxon>Henriciella</taxon>
    </lineage>
</organism>
<evidence type="ECO:0000256" key="2">
    <source>
        <dbReference type="ARBA" id="ARBA00023136"/>
    </source>
</evidence>
<dbReference type="Pfam" id="PF00593">
    <property type="entry name" value="TonB_dep_Rec_b-barrel"/>
    <property type="match status" value="1"/>
</dbReference>
<dbReference type="PANTHER" id="PTHR40980:SF5">
    <property type="entry name" value="TONB-DEPENDENT RECEPTOR"/>
    <property type="match status" value="1"/>
</dbReference>
<evidence type="ECO:0000256" key="3">
    <source>
        <dbReference type="ARBA" id="ARBA00023237"/>
    </source>
</evidence>
<comment type="caution">
    <text evidence="8">The sequence shown here is derived from an EMBL/GenBank/DDBJ whole genome shotgun (WGS) entry which is preliminary data.</text>
</comment>
<dbReference type="Gene3D" id="2.40.170.20">
    <property type="entry name" value="TonB-dependent receptor, beta-barrel domain"/>
    <property type="match status" value="1"/>
</dbReference>
<comment type="similarity">
    <text evidence="4">Belongs to the TonB-dependent receptor family.</text>
</comment>
<feature type="signal peptide" evidence="5">
    <location>
        <begin position="1"/>
        <end position="25"/>
    </location>
</feature>
<evidence type="ECO:0000313" key="9">
    <source>
        <dbReference type="Proteomes" id="UP000266385"/>
    </source>
</evidence>
<dbReference type="Pfam" id="PF07715">
    <property type="entry name" value="Plug"/>
    <property type="match status" value="1"/>
</dbReference>
<dbReference type="InterPro" id="IPR037066">
    <property type="entry name" value="Plug_dom_sf"/>
</dbReference>